<evidence type="ECO:0000313" key="1">
    <source>
        <dbReference type="EMBL" id="ROU02658.1"/>
    </source>
</evidence>
<keyword evidence="2" id="KW-1185">Reference proteome</keyword>
<dbReference type="Pfam" id="PF11316">
    <property type="entry name" value="Rhamno_transf"/>
    <property type="match status" value="1"/>
</dbReference>
<name>A0A3N2R5I9_9RHOB</name>
<evidence type="ECO:0000313" key="2">
    <source>
        <dbReference type="Proteomes" id="UP000268016"/>
    </source>
</evidence>
<dbReference type="OrthoDB" id="9771846at2"/>
<comment type="caution">
    <text evidence="1">The sequence shown here is derived from an EMBL/GenBank/DDBJ whole genome shotgun (WGS) entry which is preliminary data.</text>
</comment>
<evidence type="ECO:0008006" key="3">
    <source>
        <dbReference type="Google" id="ProtNLM"/>
    </source>
</evidence>
<protein>
    <recommendedName>
        <fullName evidence="3">Rhamnosyl transferase</fullName>
    </recommendedName>
</protein>
<dbReference type="InterPro" id="IPR021466">
    <property type="entry name" value="Put_rhamnosyl_transferase"/>
</dbReference>
<proteinExistence type="predicted"/>
<reference evidence="1 2" key="1">
    <citation type="submission" date="2018-10" db="EMBL/GenBank/DDBJ databases">
        <title>Histidinibacterium lentulum gen. nov., sp. nov., a marine bacterium from the culture broth of Picochlorum sp. 122.</title>
        <authorList>
            <person name="Wang G."/>
        </authorList>
    </citation>
    <scope>NUCLEOTIDE SEQUENCE [LARGE SCALE GENOMIC DNA]</scope>
    <source>
        <strain evidence="1 2">B17</strain>
    </source>
</reference>
<sequence>MLQLLGLCRFSYPALADFQTSHADLAARKAALFAPERLDLRLMWFRHILLPAIRAQTDPDFTLLLLLGEDLPEPWRGRLLEAVGEVRQIVPVFRPPMNHRAVCREVLMEARDQDADWVAEFRLDDDDAVAVDFVERARRDFAAHVRGLAEEHGSALLDYQRGLVVEAGPEGLALHPLVARAWAAGLCLIYPPSEPTALMDYPHHRVWWRMPCVSRPEVMMFLRGAHGTNDSLVNRREGITLKMGQPAVRRILKSRFAVDLPAFRQALAAL</sequence>
<organism evidence="1 2">
    <name type="scientific">Histidinibacterium lentulum</name>
    <dbReference type="NCBI Taxonomy" id="2480588"/>
    <lineage>
        <taxon>Bacteria</taxon>
        <taxon>Pseudomonadati</taxon>
        <taxon>Pseudomonadota</taxon>
        <taxon>Alphaproteobacteria</taxon>
        <taxon>Rhodobacterales</taxon>
        <taxon>Paracoccaceae</taxon>
        <taxon>Histidinibacterium</taxon>
    </lineage>
</organism>
<dbReference type="RefSeq" id="WP_123642181.1">
    <property type="nucleotide sequence ID" value="NZ_ML119084.1"/>
</dbReference>
<dbReference type="AlphaFoldDB" id="A0A3N2R5I9"/>
<accession>A0A3N2R5I9</accession>
<dbReference type="EMBL" id="RDRB01000004">
    <property type="protein sequence ID" value="ROU02658.1"/>
    <property type="molecule type" value="Genomic_DNA"/>
</dbReference>
<gene>
    <name evidence="1" type="ORF">EAT49_10065</name>
</gene>
<dbReference type="Proteomes" id="UP000268016">
    <property type="component" value="Unassembled WGS sequence"/>
</dbReference>